<sequence>MDSGVEEAKLTLRRVVGKFALLFAFVYLLALFAGVVTLLQGDEVPVTTWILLIPAGVAFVPAVIDAVNLHRTQDPDRLSKLWKRCGVLAVTGMVLLVVASLVTGGING</sequence>
<keyword evidence="3" id="KW-1185">Reference proteome</keyword>
<feature type="transmembrane region" description="Helical" evidence="1">
    <location>
        <begin position="85"/>
        <end position="106"/>
    </location>
</feature>
<feature type="transmembrane region" description="Helical" evidence="1">
    <location>
        <begin position="46"/>
        <end position="64"/>
    </location>
</feature>
<evidence type="ECO:0000313" key="3">
    <source>
        <dbReference type="Proteomes" id="UP000546162"/>
    </source>
</evidence>
<dbReference type="RefSeq" id="WP_185041337.1">
    <property type="nucleotide sequence ID" value="NZ_BAABFG010000005.1"/>
</dbReference>
<organism evidence="2 3">
    <name type="scientific">Actinoplanes octamycinicus</name>
    <dbReference type="NCBI Taxonomy" id="135948"/>
    <lineage>
        <taxon>Bacteria</taxon>
        <taxon>Bacillati</taxon>
        <taxon>Actinomycetota</taxon>
        <taxon>Actinomycetes</taxon>
        <taxon>Micromonosporales</taxon>
        <taxon>Micromonosporaceae</taxon>
        <taxon>Actinoplanes</taxon>
    </lineage>
</organism>
<comment type="caution">
    <text evidence="2">The sequence shown here is derived from an EMBL/GenBank/DDBJ whole genome shotgun (WGS) entry which is preliminary data.</text>
</comment>
<evidence type="ECO:0000256" key="1">
    <source>
        <dbReference type="SAM" id="Phobius"/>
    </source>
</evidence>
<evidence type="ECO:0000313" key="2">
    <source>
        <dbReference type="EMBL" id="MBB4740776.1"/>
    </source>
</evidence>
<accession>A0A7W7M8G6</accession>
<keyword evidence="1" id="KW-0472">Membrane</keyword>
<proteinExistence type="predicted"/>
<reference evidence="2 3" key="1">
    <citation type="submission" date="2020-08" db="EMBL/GenBank/DDBJ databases">
        <title>Sequencing the genomes of 1000 actinobacteria strains.</title>
        <authorList>
            <person name="Klenk H.-P."/>
        </authorList>
    </citation>
    <scope>NUCLEOTIDE SEQUENCE [LARGE SCALE GENOMIC DNA]</scope>
    <source>
        <strain evidence="2 3">DSM 45809</strain>
    </source>
</reference>
<dbReference type="EMBL" id="JACHNB010000001">
    <property type="protein sequence ID" value="MBB4740776.1"/>
    <property type="molecule type" value="Genomic_DNA"/>
</dbReference>
<feature type="transmembrane region" description="Helical" evidence="1">
    <location>
        <begin position="19"/>
        <end position="40"/>
    </location>
</feature>
<dbReference type="Proteomes" id="UP000546162">
    <property type="component" value="Unassembled WGS sequence"/>
</dbReference>
<gene>
    <name evidence="2" type="ORF">BJY16_004235</name>
</gene>
<keyword evidence="1" id="KW-1133">Transmembrane helix</keyword>
<name>A0A7W7M8G6_9ACTN</name>
<keyword evidence="1" id="KW-0812">Transmembrane</keyword>
<dbReference type="AlphaFoldDB" id="A0A7W7M8G6"/>
<evidence type="ECO:0008006" key="4">
    <source>
        <dbReference type="Google" id="ProtNLM"/>
    </source>
</evidence>
<protein>
    <recommendedName>
        <fullName evidence="4">Transmembrane protein</fullName>
    </recommendedName>
</protein>